<dbReference type="RefSeq" id="WP_103239991.1">
    <property type="nucleotide sequence ID" value="NZ_JANJZD010000011.1"/>
</dbReference>
<gene>
    <name evidence="2" type="ORF">AMURIS_02647</name>
</gene>
<evidence type="ECO:0000256" key="1">
    <source>
        <dbReference type="SAM" id="Phobius"/>
    </source>
</evidence>
<dbReference type="PANTHER" id="PTHR36832:SF1">
    <property type="entry name" value="SLR1174 PROTEIN"/>
    <property type="match status" value="1"/>
</dbReference>
<accession>A0A2K4ZHP9</accession>
<keyword evidence="3" id="KW-1185">Reference proteome</keyword>
<keyword evidence="1" id="KW-0812">Transmembrane</keyword>
<feature type="transmembrane region" description="Helical" evidence="1">
    <location>
        <begin position="46"/>
        <end position="64"/>
    </location>
</feature>
<keyword evidence="1" id="KW-1133">Transmembrane helix</keyword>
<evidence type="ECO:0000313" key="2">
    <source>
        <dbReference type="EMBL" id="SOY29926.1"/>
    </source>
</evidence>
<dbReference type="OrthoDB" id="2027431at2"/>
<reference evidence="2 3" key="1">
    <citation type="submission" date="2018-01" db="EMBL/GenBank/DDBJ databases">
        <authorList>
            <person name="Gaut B.S."/>
            <person name="Morton B.R."/>
            <person name="Clegg M.T."/>
            <person name="Duvall M.R."/>
        </authorList>
    </citation>
    <scope>NUCLEOTIDE SEQUENCE [LARGE SCALE GENOMIC DNA]</scope>
    <source>
        <strain evidence="2">GP69</strain>
    </source>
</reference>
<dbReference type="EMBL" id="OFSM01000012">
    <property type="protein sequence ID" value="SOY29926.1"/>
    <property type="molecule type" value="Genomic_DNA"/>
</dbReference>
<dbReference type="PANTHER" id="PTHR36832">
    <property type="entry name" value="SLR1174 PROTEIN-RELATED"/>
    <property type="match status" value="1"/>
</dbReference>
<feature type="transmembrane region" description="Helical" evidence="1">
    <location>
        <begin position="21"/>
        <end position="40"/>
    </location>
</feature>
<name>A0A2K4ZHP9_9FIRM</name>
<dbReference type="Pfam" id="PF06182">
    <property type="entry name" value="ABC2_membrane_6"/>
    <property type="match status" value="1"/>
</dbReference>
<proteinExistence type="predicted"/>
<feature type="transmembrane region" description="Helical" evidence="1">
    <location>
        <begin position="112"/>
        <end position="136"/>
    </location>
</feature>
<organism evidence="2 3">
    <name type="scientific">Acetatifactor muris</name>
    <dbReference type="NCBI Taxonomy" id="879566"/>
    <lineage>
        <taxon>Bacteria</taxon>
        <taxon>Bacillati</taxon>
        <taxon>Bacillota</taxon>
        <taxon>Clostridia</taxon>
        <taxon>Lachnospirales</taxon>
        <taxon>Lachnospiraceae</taxon>
        <taxon>Acetatifactor</taxon>
    </lineage>
</organism>
<keyword evidence="1" id="KW-0472">Membrane</keyword>
<evidence type="ECO:0000313" key="3">
    <source>
        <dbReference type="Proteomes" id="UP000236311"/>
    </source>
</evidence>
<feature type="transmembrane region" description="Helical" evidence="1">
    <location>
        <begin position="184"/>
        <end position="210"/>
    </location>
</feature>
<evidence type="ECO:0008006" key="4">
    <source>
        <dbReference type="Google" id="ProtNLM"/>
    </source>
</evidence>
<protein>
    <recommendedName>
        <fullName evidence="4">ABC-2 family transporter protein</fullName>
    </recommendedName>
</protein>
<dbReference type="InterPro" id="IPR010390">
    <property type="entry name" value="ABC-2_transporter-like"/>
</dbReference>
<sequence length="264" mass="30366">MSKYWQVSKTHMKAQLAWRADVIFNMIFTISRILFAYLLWGTVFQQGGTVGMFTFHGMLSYYIVSSFLSQLEMSDGISGEIHARIRNGTFSRYMVIPVGIEKYFMAMELGVVLFYLIFDLIAAAVWTVIFRIWFAFTTDPEILLSAVIMAILGMVFMVQLNFFLGLLTLKYQGIDTFLMIKSNLTALVTGTIIPLALFPEGVVNVMRILPFYYVTYLPSMLLTGMIPEEAFRGVVIILCWCLVMQIIIRRTWKKYRRKYDGVGI</sequence>
<dbReference type="AlphaFoldDB" id="A0A2K4ZHP9"/>
<dbReference type="Proteomes" id="UP000236311">
    <property type="component" value="Unassembled WGS sequence"/>
</dbReference>
<feature type="transmembrane region" description="Helical" evidence="1">
    <location>
        <begin position="142"/>
        <end position="164"/>
    </location>
</feature>
<feature type="transmembrane region" description="Helical" evidence="1">
    <location>
        <begin position="230"/>
        <end position="248"/>
    </location>
</feature>